<evidence type="ECO:0000256" key="3">
    <source>
        <dbReference type="ARBA" id="ARBA00022737"/>
    </source>
</evidence>
<dbReference type="InterPro" id="IPR032675">
    <property type="entry name" value="LRR_dom_sf"/>
</dbReference>
<evidence type="ECO:0000313" key="8">
    <source>
        <dbReference type="Proteomes" id="UP001497383"/>
    </source>
</evidence>
<dbReference type="Gene3D" id="3.80.10.10">
    <property type="entry name" value="Ribonuclease Inhibitor"/>
    <property type="match status" value="1"/>
</dbReference>
<dbReference type="PANTHER" id="PTHR10552">
    <property type="entry name" value="U2 SMALL NUCLEAR RIBONUCLEOPROTEIN A"/>
    <property type="match status" value="1"/>
</dbReference>
<dbReference type="Proteomes" id="UP001497383">
    <property type="component" value="Chromosome 5"/>
</dbReference>
<comment type="similarity">
    <text evidence="5">Belongs to the U2 small nuclear ribonucleoprotein A family.</text>
</comment>
<evidence type="ECO:0000256" key="6">
    <source>
        <dbReference type="ARBA" id="ARBA00024238"/>
    </source>
</evidence>
<reference evidence="7 8" key="1">
    <citation type="submission" date="2024-03" db="EMBL/GenBank/DDBJ databases">
        <authorList>
            <person name="Brejova B."/>
        </authorList>
    </citation>
    <scope>NUCLEOTIDE SEQUENCE [LARGE SCALE GENOMIC DNA]</scope>
    <source>
        <strain evidence="7 8">CBS 14171</strain>
    </source>
</reference>
<dbReference type="PANTHER" id="PTHR10552:SF6">
    <property type="entry name" value="U2 SMALL NUCLEAR RIBONUCLEOPROTEIN A"/>
    <property type="match status" value="1"/>
</dbReference>
<dbReference type="RefSeq" id="XP_066830963.1">
    <property type="nucleotide sequence ID" value="XM_066974201.1"/>
</dbReference>
<gene>
    <name evidence="7" type="ORF">LODBEIA_P40250</name>
</gene>
<dbReference type="GeneID" id="92209221"/>
<evidence type="ECO:0000256" key="1">
    <source>
        <dbReference type="ARBA" id="ARBA00004123"/>
    </source>
</evidence>
<protein>
    <recommendedName>
        <fullName evidence="6">U2 small nuclear ribonucleoprotein A'</fullName>
    </recommendedName>
</protein>
<proteinExistence type="inferred from homology"/>
<keyword evidence="2" id="KW-0433">Leucine-rich repeat</keyword>
<dbReference type="EMBL" id="OZ022409">
    <property type="protein sequence ID" value="CAK9439925.1"/>
    <property type="molecule type" value="Genomic_DNA"/>
</dbReference>
<organism evidence="7 8">
    <name type="scientific">Lodderomyces beijingensis</name>
    <dbReference type="NCBI Taxonomy" id="1775926"/>
    <lineage>
        <taxon>Eukaryota</taxon>
        <taxon>Fungi</taxon>
        <taxon>Dikarya</taxon>
        <taxon>Ascomycota</taxon>
        <taxon>Saccharomycotina</taxon>
        <taxon>Pichiomycetes</taxon>
        <taxon>Debaryomycetaceae</taxon>
        <taxon>Candida/Lodderomyces clade</taxon>
        <taxon>Lodderomyces</taxon>
    </lineage>
</organism>
<keyword evidence="3" id="KW-0677">Repeat</keyword>
<comment type="subcellular location">
    <subcellularLocation>
        <location evidence="1">Nucleus</location>
    </subcellularLocation>
</comment>
<evidence type="ECO:0000256" key="5">
    <source>
        <dbReference type="ARBA" id="ARBA00024196"/>
    </source>
</evidence>
<dbReference type="InterPro" id="IPR044640">
    <property type="entry name" value="RU2A"/>
</dbReference>
<evidence type="ECO:0000256" key="4">
    <source>
        <dbReference type="ARBA" id="ARBA00023242"/>
    </source>
</evidence>
<dbReference type="SUPFAM" id="SSF52058">
    <property type="entry name" value="L domain-like"/>
    <property type="match status" value="1"/>
</dbReference>
<evidence type="ECO:0000256" key="2">
    <source>
        <dbReference type="ARBA" id="ARBA00022614"/>
    </source>
</evidence>
<keyword evidence="4" id="KW-0539">Nucleus</keyword>
<keyword evidence="8" id="KW-1185">Reference proteome</keyword>
<name>A0ABP0ZRT7_9ASCO</name>
<dbReference type="Pfam" id="PF14580">
    <property type="entry name" value="LRR_9"/>
    <property type="match status" value="1"/>
</dbReference>
<evidence type="ECO:0000313" key="7">
    <source>
        <dbReference type="EMBL" id="CAK9439925.1"/>
    </source>
</evidence>
<accession>A0ABP0ZRT7</accession>
<sequence>MILTTRQIQDAPLVLNPERKLTLVLRNLRLSDITNIAAASTKYQVLDLSGNELVTLARLPPDSVAQLEVLLLANNNITYVEEEFRNPGSLRSISLMNNNIHRFQPSFIRSFEKIESLVLVGNPITKLRDYRLFMIWLAPSLRALDLQKVSRSERQAASRKFGEERVLASGAVQEMFKLDIEPKSTEKSVALSSSDKQAHAVVNKLSETDKQQLLRKLENASSIEEIEQIENMIRSGRV</sequence>